<dbReference type="AlphaFoldDB" id="A0A1L1PDY0"/>
<organism evidence="2 3">
    <name type="scientific">Hydrogenophaga intermedia</name>
    <dbReference type="NCBI Taxonomy" id="65786"/>
    <lineage>
        <taxon>Bacteria</taxon>
        <taxon>Pseudomonadati</taxon>
        <taxon>Pseudomonadota</taxon>
        <taxon>Betaproteobacteria</taxon>
        <taxon>Burkholderiales</taxon>
        <taxon>Comamonadaceae</taxon>
        <taxon>Hydrogenophaga</taxon>
    </lineage>
</organism>
<accession>A0A1L1PDY0</accession>
<protein>
    <submittedName>
        <fullName evidence="2">Uncharacterized protein</fullName>
    </submittedName>
</protein>
<feature type="region of interest" description="Disordered" evidence="1">
    <location>
        <begin position="48"/>
        <end position="75"/>
    </location>
</feature>
<evidence type="ECO:0000313" key="3">
    <source>
        <dbReference type="Proteomes" id="UP000028878"/>
    </source>
</evidence>
<dbReference type="EMBL" id="CCAE010000021">
    <property type="protein sequence ID" value="CDN88262.1"/>
    <property type="molecule type" value="Genomic_DNA"/>
</dbReference>
<dbReference type="Proteomes" id="UP000028878">
    <property type="component" value="Unassembled WGS sequence"/>
</dbReference>
<evidence type="ECO:0000313" key="2">
    <source>
        <dbReference type="EMBL" id="CDN88262.1"/>
    </source>
</evidence>
<evidence type="ECO:0000256" key="1">
    <source>
        <dbReference type="SAM" id="MobiDB-lite"/>
    </source>
</evidence>
<gene>
    <name evidence="2" type="ORF">BN948_02695</name>
</gene>
<reference evidence="3" key="1">
    <citation type="submission" date="2014-11" db="EMBL/GenBank/DDBJ databases">
        <title>Draft genome sequence of Hydrogenophaga intermedia S1.</title>
        <authorList>
            <person name="Gan H.M."/>
            <person name="Chew T.H."/>
            <person name="Stolz A."/>
        </authorList>
    </citation>
    <scope>NUCLEOTIDE SEQUENCE [LARGE SCALE GENOMIC DNA]</scope>
    <source>
        <strain evidence="3">S1</strain>
    </source>
</reference>
<name>A0A1L1PDY0_HYDIT</name>
<sequence>MKPLHIDFARARPSTSPWAWLVLALGAVGLALALGEYLGAQAQWQQAREAHERDAAPAGAARTGSRAPVAPASPEASRAAARAQLALDQPWGRLLAELESRADAPVALLTVEAPGRAAPMRLIAEAREMNHAVAYVESLRGSPLVSTATLASHERREADGVPVIRFTVEIVWGGARP</sequence>
<dbReference type="RefSeq" id="WP_009518434.1">
    <property type="nucleotide sequence ID" value="NZ_CCAE010000021.1"/>
</dbReference>
<keyword evidence="3" id="KW-1185">Reference proteome</keyword>
<proteinExistence type="predicted"/>
<feature type="compositionally biased region" description="Low complexity" evidence="1">
    <location>
        <begin position="65"/>
        <end position="75"/>
    </location>
</feature>